<dbReference type="InterPro" id="IPR012341">
    <property type="entry name" value="6hp_glycosidase-like_sf"/>
</dbReference>
<evidence type="ECO:0000256" key="10">
    <source>
        <dbReference type="SAM" id="Coils"/>
    </source>
</evidence>
<keyword evidence="11" id="KW-0472">Membrane</keyword>
<feature type="coiled-coil region" evidence="10">
    <location>
        <begin position="749"/>
        <end position="790"/>
    </location>
</feature>
<feature type="domain" description="Glycoside hydrolase family 9" evidence="12">
    <location>
        <begin position="89"/>
        <end position="546"/>
    </location>
</feature>
<dbReference type="EC" id="3.2.1.4" evidence="9"/>
<keyword evidence="4 9" id="KW-0136">Cellulose degradation</keyword>
<evidence type="ECO:0000256" key="11">
    <source>
        <dbReference type="SAM" id="Phobius"/>
    </source>
</evidence>
<keyword evidence="5 8" id="KW-0119">Carbohydrate metabolism</keyword>
<dbReference type="Gene3D" id="1.50.10.10">
    <property type="match status" value="1"/>
</dbReference>
<dbReference type="GO" id="GO:0008810">
    <property type="term" value="F:cellulase activity"/>
    <property type="evidence" value="ECO:0007669"/>
    <property type="project" value="UniProtKB-EC"/>
</dbReference>
<dbReference type="PANTHER" id="PTHR22298">
    <property type="entry name" value="ENDO-1,4-BETA-GLUCANASE"/>
    <property type="match status" value="1"/>
</dbReference>
<keyword evidence="3 8" id="KW-0378">Hydrolase</keyword>
<keyword evidence="11" id="KW-0812">Transmembrane</keyword>
<organism evidence="13">
    <name type="scientific">Litchi chinensis</name>
    <name type="common">Lychee</name>
    <dbReference type="NCBI Taxonomy" id="151069"/>
    <lineage>
        <taxon>Eukaryota</taxon>
        <taxon>Viridiplantae</taxon>
        <taxon>Streptophyta</taxon>
        <taxon>Embryophyta</taxon>
        <taxon>Tracheophyta</taxon>
        <taxon>Spermatophyta</taxon>
        <taxon>Magnoliopsida</taxon>
        <taxon>eudicotyledons</taxon>
        <taxon>Gunneridae</taxon>
        <taxon>Pentapetalae</taxon>
        <taxon>rosids</taxon>
        <taxon>malvids</taxon>
        <taxon>Sapindales</taxon>
        <taxon>Sapindaceae</taxon>
        <taxon>Litchi</taxon>
    </lineage>
</organism>
<evidence type="ECO:0000256" key="9">
    <source>
        <dbReference type="RuleBase" id="RU361166"/>
    </source>
</evidence>
<keyword evidence="10" id="KW-0175">Coiled coil</keyword>
<evidence type="ECO:0000256" key="2">
    <source>
        <dbReference type="ARBA" id="ARBA00007072"/>
    </source>
</evidence>
<dbReference type="InterPro" id="IPR008928">
    <property type="entry name" value="6-hairpin_glycosidase_sf"/>
</dbReference>
<evidence type="ECO:0000256" key="7">
    <source>
        <dbReference type="ARBA" id="ARBA00023326"/>
    </source>
</evidence>
<dbReference type="InterPro" id="IPR001701">
    <property type="entry name" value="Glyco_hydro_9"/>
</dbReference>
<dbReference type="GO" id="GO:0030245">
    <property type="term" value="P:cellulose catabolic process"/>
    <property type="evidence" value="ECO:0007669"/>
    <property type="project" value="UniProtKB-KW"/>
</dbReference>
<keyword evidence="7 8" id="KW-0624">Polysaccharide degradation</keyword>
<feature type="transmembrane region" description="Helical" evidence="11">
    <location>
        <begin position="44"/>
        <end position="66"/>
    </location>
</feature>
<dbReference type="PROSITE" id="PS00592">
    <property type="entry name" value="GH9_2"/>
    <property type="match status" value="1"/>
</dbReference>
<evidence type="ECO:0000256" key="8">
    <source>
        <dbReference type="PROSITE-ProRule" id="PRU10059"/>
    </source>
</evidence>
<dbReference type="Pfam" id="PF00759">
    <property type="entry name" value="Glyco_hydro_9"/>
    <property type="match status" value="1"/>
</dbReference>
<proteinExistence type="evidence at transcript level"/>
<dbReference type="FunFam" id="1.50.10.10:FF:000020">
    <property type="entry name" value="Endoglucanase"/>
    <property type="match status" value="1"/>
</dbReference>
<evidence type="ECO:0000256" key="5">
    <source>
        <dbReference type="ARBA" id="ARBA00023277"/>
    </source>
</evidence>
<dbReference type="AlphaFoldDB" id="A0A4P8P100"/>
<evidence type="ECO:0000313" key="13">
    <source>
        <dbReference type="EMBL" id="QCQ73720.1"/>
    </source>
</evidence>
<dbReference type="InterPro" id="IPR018221">
    <property type="entry name" value="Glyco_hydro_9_His_AS"/>
</dbReference>
<evidence type="ECO:0000256" key="4">
    <source>
        <dbReference type="ARBA" id="ARBA00023001"/>
    </source>
</evidence>
<keyword evidence="11" id="KW-1133">Transmembrane helix</keyword>
<dbReference type="EMBL" id="MK051115">
    <property type="protein sequence ID" value="QCQ73720.1"/>
    <property type="molecule type" value="mRNA"/>
</dbReference>
<reference evidence="13" key="1">
    <citation type="submission" date="2018-10" db="EMBL/GenBank/DDBJ databases">
        <title>Two cellulase genes directly activated by a HD-Zip transcription factor were involved in the litchi fruitlet abscission.</title>
        <authorList>
            <person name="Li C."/>
            <person name="Zhao M."/>
            <person name="Ma X."/>
            <person name="Wen Z."/>
            <person name="Ning X."/>
            <person name="Wu H."/>
            <person name="Li J."/>
        </authorList>
    </citation>
    <scope>NUCLEOTIDE SEQUENCE</scope>
    <source>
        <tissue evidence="13">Fruit abscission zone</tissue>
    </source>
</reference>
<protein>
    <recommendedName>
        <fullName evidence="9">Endoglucanase</fullName>
        <ecNumber evidence="9">3.2.1.4</ecNumber>
    </recommendedName>
</protein>
<keyword evidence="6 8" id="KW-0326">Glycosidase</keyword>
<comment type="similarity">
    <text evidence="2 8 9">Belongs to the glycosyl hydrolase 9 (cellulase E) family.</text>
</comment>
<evidence type="ECO:0000259" key="12">
    <source>
        <dbReference type="Pfam" id="PF00759"/>
    </source>
</evidence>
<comment type="catalytic activity">
    <reaction evidence="1 9">
        <text>Endohydrolysis of (1-&gt;4)-beta-D-glucosidic linkages in cellulose, lichenin and cereal beta-D-glucans.</text>
        <dbReference type="EC" id="3.2.1.4"/>
    </reaction>
</comment>
<feature type="coiled-coil region" evidence="10">
    <location>
        <begin position="676"/>
        <end position="703"/>
    </location>
</feature>
<evidence type="ECO:0000256" key="3">
    <source>
        <dbReference type="ARBA" id="ARBA00022801"/>
    </source>
</evidence>
<evidence type="ECO:0000256" key="1">
    <source>
        <dbReference type="ARBA" id="ARBA00000966"/>
    </source>
</evidence>
<gene>
    <name evidence="13" type="primary">cel15</name>
</gene>
<dbReference type="SUPFAM" id="SSF48208">
    <property type="entry name" value="Six-hairpin glycosidases"/>
    <property type="match status" value="1"/>
</dbReference>
<feature type="active site" evidence="8">
    <location>
        <position position="477"/>
    </location>
</feature>
<sequence length="801" mass="90033">MSPNIPCCCVRFIEDDEEDVKKVQAKRAHDGKDGDHASKTKCCFWSWLMVSLFATGVVTVTVLTISRYVDFLKRTRGGSHRPQQVVPKYANALQVSMQFFDVQKSGKLVDNKIDWRGDSALLDGSEEDLDLSKGLYDAGDSMKFGFPMAFTATVLSWAILEYGHHMNAIQELEHAQDSLKWVTDYLINAHHSPNVLYVQVGDPEVDHNCWERPETMTEKRPLTQINTSFPGTDVAAETAAAMASASLVFKKINSTYSDILLMHAQQLFTFADTYRGLYSISVRQVQKYYNSTTYGDELLWAASWLYLASGDRSYLRYVTELNGQGFADWGNPTWFSWDDKRAGVHVLLSRINMIGEIDVSESENLDLQMYRKTAEAIMCELLPDSPTASPNRTEGGLIWVAKWNCLQHSVASAFLALLYSDYMLTSRTETLYCSGKSYNPDDLRNFSISQVEYVLGDNPMKMSYIVGYGSNYPLHVHHRGSSIPVNSDTGCRGGFKWLDSNSPNPNIAVGALVGGPFFNESYNDIRNNTMQGEPTTYNSALLVGLLSGLATSSTLEGVGIVDKNGTPLSGWSRNVDLSSFDSSDEEPLIGISKQQDSLDEQDGVYIGELVKSVQMVTDVMEALVKRVIMAESETAIEKEKVTLGQEEIRKKAIQIENMSMKLEEMERFALGTNSVLNEMRQRVEDLVEETSRQRQRAAENEQELCRVKQDFESLKSYVSSLISVRETLLSSEKQFQTIERLFERLVAKTTQLEGEKMQKETEVQKLMEENVRLTALLDKKEAQLLAMNEQCKVMALNASNI</sequence>
<accession>A0A4P8P100</accession>
<name>A0A4P8P100_LITCN</name>
<evidence type="ECO:0000256" key="6">
    <source>
        <dbReference type="ARBA" id="ARBA00023295"/>
    </source>
</evidence>